<evidence type="ECO:0000313" key="2">
    <source>
        <dbReference type="Proteomes" id="UP000010792"/>
    </source>
</evidence>
<evidence type="ECO:0000313" key="1">
    <source>
        <dbReference type="EMBL" id="CCF19084.1"/>
    </source>
</evidence>
<protein>
    <submittedName>
        <fullName evidence="1">Uncharacterized protein</fullName>
    </submittedName>
</protein>
<dbReference type="STRING" id="1125847.NT26_1360"/>
<gene>
    <name evidence="1" type="ORF">NT26_1360</name>
</gene>
<dbReference type="AlphaFoldDB" id="L0NDX9"/>
<dbReference type="RefSeq" id="WP_052637984.1">
    <property type="nucleotide sequence ID" value="NZ_FO082820.1"/>
</dbReference>
<dbReference type="EMBL" id="FO082820">
    <property type="protein sequence ID" value="CCF19084.1"/>
    <property type="molecule type" value="Genomic_DNA"/>
</dbReference>
<dbReference type="OrthoDB" id="8456442at2"/>
<sequence length="102" mass="11165">MSDNLQAKPFGRKELEPCCGCGKGVLHTGDIHFYEVEITQCIADVRSIRQQHGLETMMGNPTIAAAFAPSTNVAQRMPSVRKLLCSNCALLKDIPITQMMEG</sequence>
<dbReference type="KEGG" id="rht:NT26_1360"/>
<dbReference type="Proteomes" id="UP000010792">
    <property type="component" value="Chromosome"/>
</dbReference>
<proteinExistence type="predicted"/>
<reference evidence="1 2" key="1">
    <citation type="journal article" date="2013" name="Genome Biol. Evol.">
        <title>Life in an arsenic-containing gold mine: genome and physiology of the autotrophic arsenite-oxidizing bacterium rhizobium sp. NT-26.</title>
        <authorList>
            <person name="Andres J."/>
            <person name="Arsene-Ploetze F."/>
            <person name="Barbe V."/>
            <person name="Brochier-Armanet C."/>
            <person name="Cleiss-Arnold J."/>
            <person name="Coppee J.Y."/>
            <person name="Dillies M.A."/>
            <person name="Geist"/>
            <person name="L"/>
            <person name="Joublin A."/>
            <person name="Koechler S."/>
            <person name="Lassalle F."/>
            <person name="Marchal M."/>
            <person name="Medigue C."/>
            <person name="Muller D."/>
            <person name="Nesme X."/>
            <person name="Plewniak F."/>
            <person name="Proux C."/>
            <person name="Ramirez-Bahena M.H."/>
            <person name="Schenowitz C."/>
            <person name="Sismeiro O."/>
            <person name="Vallenet D."/>
            <person name="Santini J.M."/>
            <person name="Bertin P.N."/>
        </authorList>
    </citation>
    <scope>NUCLEOTIDE SEQUENCE [LARGE SCALE GENOMIC DNA]</scope>
    <source>
        <strain evidence="1 2">NT-26</strain>
    </source>
</reference>
<keyword evidence="2" id="KW-1185">Reference proteome</keyword>
<organism evidence="1 2">
    <name type="scientific">Pseudorhizobium banfieldiae</name>
    <dbReference type="NCBI Taxonomy" id="1125847"/>
    <lineage>
        <taxon>Bacteria</taxon>
        <taxon>Pseudomonadati</taxon>
        <taxon>Pseudomonadota</taxon>
        <taxon>Alphaproteobacteria</taxon>
        <taxon>Hyphomicrobiales</taxon>
        <taxon>Rhizobiaceae</taxon>
        <taxon>Rhizobium/Agrobacterium group</taxon>
        <taxon>Pseudorhizobium</taxon>
    </lineage>
</organism>
<name>L0NDX9_9HYPH</name>
<accession>L0NDX9</accession>